<proteinExistence type="inferred from homology"/>
<dbReference type="CDD" id="cd11397">
    <property type="entry name" value="bHLHzip_MITF_like"/>
    <property type="match status" value="1"/>
</dbReference>
<keyword evidence="10" id="KW-1185">Reference proteome</keyword>
<dbReference type="GO" id="GO:0005634">
    <property type="term" value="C:nucleus"/>
    <property type="evidence" value="ECO:0007669"/>
    <property type="project" value="UniProtKB-SubCell"/>
</dbReference>
<dbReference type="SUPFAM" id="SSF47459">
    <property type="entry name" value="HLH, helix-loop-helix DNA-binding domain"/>
    <property type="match status" value="1"/>
</dbReference>
<dbReference type="AlphaFoldDB" id="A0A7R8CL63"/>
<evidence type="ECO:0000313" key="10">
    <source>
        <dbReference type="Proteomes" id="UP000675881"/>
    </source>
</evidence>
<dbReference type="PANTHER" id="PTHR45776:SF2">
    <property type="entry name" value="MIP04163P"/>
    <property type="match status" value="1"/>
</dbReference>
<dbReference type="PANTHER" id="PTHR45776">
    <property type="entry name" value="MIP04163P"/>
    <property type="match status" value="1"/>
</dbReference>
<dbReference type="SMART" id="SM00353">
    <property type="entry name" value="HLH"/>
    <property type="match status" value="1"/>
</dbReference>
<keyword evidence="4" id="KW-0238">DNA-binding</keyword>
<dbReference type="GO" id="GO:0000981">
    <property type="term" value="F:DNA-binding transcription factor activity, RNA polymerase II-specific"/>
    <property type="evidence" value="ECO:0007669"/>
    <property type="project" value="TreeGrafter"/>
</dbReference>
<evidence type="ECO:0000256" key="2">
    <source>
        <dbReference type="ARBA" id="ARBA00008289"/>
    </source>
</evidence>
<feature type="compositionally biased region" description="Low complexity" evidence="8">
    <location>
        <begin position="295"/>
        <end position="304"/>
    </location>
</feature>
<dbReference type="GO" id="GO:0046983">
    <property type="term" value="F:protein dimerization activity"/>
    <property type="evidence" value="ECO:0007669"/>
    <property type="project" value="InterPro"/>
</dbReference>
<dbReference type="PROSITE" id="PS50888">
    <property type="entry name" value="BHLH"/>
    <property type="match status" value="1"/>
</dbReference>
<dbReference type="GO" id="GO:0000978">
    <property type="term" value="F:RNA polymerase II cis-regulatory region sequence-specific DNA binding"/>
    <property type="evidence" value="ECO:0007669"/>
    <property type="project" value="TreeGrafter"/>
</dbReference>
<evidence type="ECO:0000256" key="8">
    <source>
        <dbReference type="SAM" id="MobiDB-lite"/>
    </source>
</evidence>
<name>A0A7R8CL63_LEPSM</name>
<reference evidence="9" key="1">
    <citation type="submission" date="2021-02" db="EMBL/GenBank/DDBJ databases">
        <authorList>
            <person name="Bekaert M."/>
        </authorList>
    </citation>
    <scope>NUCLEOTIDE SEQUENCE</scope>
    <source>
        <strain evidence="9">IoA-00</strain>
    </source>
</reference>
<evidence type="ECO:0000256" key="3">
    <source>
        <dbReference type="ARBA" id="ARBA00023015"/>
    </source>
</evidence>
<feature type="coiled-coil region" evidence="7">
    <location>
        <begin position="184"/>
        <end position="218"/>
    </location>
</feature>
<dbReference type="Gene3D" id="4.10.280.10">
    <property type="entry name" value="Helix-loop-helix DNA-binding domain"/>
    <property type="match status" value="1"/>
</dbReference>
<feature type="region of interest" description="Disordered" evidence="8">
    <location>
        <begin position="230"/>
        <end position="320"/>
    </location>
</feature>
<evidence type="ECO:0000256" key="5">
    <source>
        <dbReference type="ARBA" id="ARBA00023163"/>
    </source>
</evidence>
<dbReference type="InterPro" id="IPR036638">
    <property type="entry name" value="HLH_DNA-bd_sf"/>
</dbReference>
<keyword evidence="6" id="KW-0539">Nucleus</keyword>
<keyword evidence="3" id="KW-0805">Transcription regulation</keyword>
<keyword evidence="5" id="KW-0804">Transcription</keyword>
<dbReference type="Proteomes" id="UP000675881">
    <property type="component" value="Chromosome 14"/>
</dbReference>
<sequence>MGDIVFMPICSRDSYFSSQPNTGEEFLDDFLSNDTSLEDGAVPDIKGIDSAINMTGNEVNASTLLDFITHFDNSTHNHNNNVEHVATKSMPSRGSGIKSPILEDITVKEEPLTDEDLKAMQKDRQKKDNHNMIERRRRFNINDRIKELGTLLPKQQDQYYDIVRDVRQNKGSILKASVDYIKHLKEDQIKKRQLEDEFKSIKLENRKLILQMQEYEKQFKAYGIPLQTFSWNSPSTNTETPGPTSDSSIGSIKEEPGLISKEFGDLMDDEEDCHPVSNGDPMLSSPHLSPRGLMSNSSPSSSHYSNDDNALSPDSMDLAA</sequence>
<dbReference type="InterPro" id="IPR011598">
    <property type="entry name" value="bHLH_dom"/>
</dbReference>
<evidence type="ECO:0000256" key="7">
    <source>
        <dbReference type="SAM" id="Coils"/>
    </source>
</evidence>
<gene>
    <name evidence="9" type="ORF">LSAA_5750</name>
</gene>
<organism evidence="9 10">
    <name type="scientific">Lepeophtheirus salmonis</name>
    <name type="common">Salmon louse</name>
    <name type="synonym">Caligus salmonis</name>
    <dbReference type="NCBI Taxonomy" id="72036"/>
    <lineage>
        <taxon>Eukaryota</taxon>
        <taxon>Metazoa</taxon>
        <taxon>Ecdysozoa</taxon>
        <taxon>Arthropoda</taxon>
        <taxon>Crustacea</taxon>
        <taxon>Multicrustacea</taxon>
        <taxon>Hexanauplia</taxon>
        <taxon>Copepoda</taxon>
        <taxon>Siphonostomatoida</taxon>
        <taxon>Caligidae</taxon>
        <taxon>Lepeophtheirus</taxon>
    </lineage>
</organism>
<comment type="subcellular location">
    <subcellularLocation>
        <location evidence="1">Nucleus</location>
    </subcellularLocation>
</comment>
<dbReference type="OrthoDB" id="6242697at2759"/>
<comment type="similarity">
    <text evidence="2">Belongs to the MiT/TFE family.</text>
</comment>
<dbReference type="Pfam" id="PF00010">
    <property type="entry name" value="HLH"/>
    <property type="match status" value="1"/>
</dbReference>
<protein>
    <submittedName>
        <fullName evidence="9">MITF</fullName>
    </submittedName>
</protein>
<dbReference type="EMBL" id="HG994593">
    <property type="protein sequence ID" value="CAF2854430.1"/>
    <property type="molecule type" value="Genomic_DNA"/>
</dbReference>
<feature type="compositionally biased region" description="Polar residues" evidence="8">
    <location>
        <begin position="230"/>
        <end position="250"/>
    </location>
</feature>
<evidence type="ECO:0000256" key="1">
    <source>
        <dbReference type="ARBA" id="ARBA00004123"/>
    </source>
</evidence>
<evidence type="ECO:0000256" key="4">
    <source>
        <dbReference type="ARBA" id="ARBA00023125"/>
    </source>
</evidence>
<evidence type="ECO:0000313" key="9">
    <source>
        <dbReference type="EMBL" id="CAF2854430.1"/>
    </source>
</evidence>
<accession>A0A7R8CL63</accession>
<keyword evidence="7" id="KW-0175">Coiled coil</keyword>
<evidence type="ECO:0000256" key="6">
    <source>
        <dbReference type="ARBA" id="ARBA00023242"/>
    </source>
</evidence>